<evidence type="ECO:0000313" key="2">
    <source>
        <dbReference type="EMBL" id="KTD17267.1"/>
    </source>
</evidence>
<accession>A0A0W0VAW5</accession>
<sequence length="212" mass="24050">MRKQFVLCFATAIILAIPNSFAQANSQSQALKEAIQTLSKARKIGKITSPSNLPMPYRFLLTQPLMTQGIETYYQRKAIVKTIYAEKNEATNSYFRMILMLIDHNKARNNPEIAQEKKEFEVVELALITMNFNTLPKEVTQDVLSSNIPFGKSLLNHHISTKSANRNYFSLPCDQALAVLTHCTSGKKLYGRTNSLMLKDNQWIAHVVELLL</sequence>
<dbReference type="Gene3D" id="3.40.1410.10">
    <property type="entry name" value="Chorismate lyase-like"/>
    <property type="match status" value="1"/>
</dbReference>
<dbReference type="SUPFAM" id="SSF64288">
    <property type="entry name" value="Chorismate lyase-like"/>
    <property type="match status" value="1"/>
</dbReference>
<dbReference type="RefSeq" id="WP_064108400.1">
    <property type="nucleotide sequence ID" value="NZ_CAAAIC010000003.1"/>
</dbReference>
<dbReference type="PATRIC" id="fig|456.5.peg.1680"/>
<feature type="chain" id="PRO_5006914616" evidence="1">
    <location>
        <begin position="23"/>
        <end position="212"/>
    </location>
</feature>
<feature type="signal peptide" evidence="1">
    <location>
        <begin position="1"/>
        <end position="22"/>
    </location>
</feature>
<proteinExistence type="predicted"/>
<evidence type="ECO:0000256" key="1">
    <source>
        <dbReference type="SAM" id="SignalP"/>
    </source>
</evidence>
<evidence type="ECO:0000313" key="3">
    <source>
        <dbReference type="Proteomes" id="UP000055035"/>
    </source>
</evidence>
<keyword evidence="1" id="KW-0732">Signal</keyword>
<keyword evidence="3" id="KW-1185">Reference proteome</keyword>
<reference evidence="2 3" key="1">
    <citation type="submission" date="2015-11" db="EMBL/GenBank/DDBJ databases">
        <title>Genomic analysis of 38 Legionella species identifies large and diverse effector repertoires.</title>
        <authorList>
            <person name="Burstein D."/>
            <person name="Amaro F."/>
            <person name="Zusman T."/>
            <person name="Lifshitz Z."/>
            <person name="Cohen O."/>
            <person name="Gilbert J.A."/>
            <person name="Pupko T."/>
            <person name="Shuman H.A."/>
            <person name="Segal G."/>
        </authorList>
    </citation>
    <scope>NUCLEOTIDE SEQUENCE [LARGE SCALE GENOMIC DNA]</scope>
    <source>
        <strain evidence="2 3">BL-540</strain>
    </source>
</reference>
<name>A0A0W0VAW5_9GAMM</name>
<dbReference type="OrthoDB" id="5650935at2"/>
<dbReference type="STRING" id="456.Ljor_1573"/>
<dbReference type="Proteomes" id="UP000055035">
    <property type="component" value="Unassembled WGS sequence"/>
</dbReference>
<organism evidence="2 3">
    <name type="scientific">Legionella jordanis</name>
    <dbReference type="NCBI Taxonomy" id="456"/>
    <lineage>
        <taxon>Bacteria</taxon>
        <taxon>Pseudomonadati</taxon>
        <taxon>Pseudomonadota</taxon>
        <taxon>Gammaproteobacteria</taxon>
        <taxon>Legionellales</taxon>
        <taxon>Legionellaceae</taxon>
        <taxon>Legionella</taxon>
    </lineage>
</organism>
<comment type="caution">
    <text evidence="2">The sequence shown here is derived from an EMBL/GenBank/DDBJ whole genome shotgun (WGS) entry which is preliminary data.</text>
</comment>
<dbReference type="InterPro" id="IPR028978">
    <property type="entry name" value="Chorismate_lyase_/UTRA_dom_sf"/>
</dbReference>
<dbReference type="EMBL" id="LNYJ01000011">
    <property type="protein sequence ID" value="KTD17267.1"/>
    <property type="molecule type" value="Genomic_DNA"/>
</dbReference>
<protein>
    <submittedName>
        <fullName evidence="2">Uncharacterized protein</fullName>
    </submittedName>
</protein>
<dbReference type="AlphaFoldDB" id="A0A0W0VAW5"/>
<gene>
    <name evidence="2" type="ORF">Ljor_1573</name>
</gene>